<evidence type="ECO:0000313" key="2">
    <source>
        <dbReference type="EMBL" id="NQE35723.1"/>
    </source>
</evidence>
<organism evidence="2 3">
    <name type="scientific">Microcoleus asticus IPMA8</name>
    <dbReference type="NCBI Taxonomy" id="2563858"/>
    <lineage>
        <taxon>Bacteria</taxon>
        <taxon>Bacillati</taxon>
        <taxon>Cyanobacteriota</taxon>
        <taxon>Cyanophyceae</taxon>
        <taxon>Oscillatoriophycideae</taxon>
        <taxon>Oscillatoriales</taxon>
        <taxon>Microcoleaceae</taxon>
        <taxon>Microcoleus</taxon>
        <taxon>Microcoleus asticus</taxon>
    </lineage>
</organism>
<dbReference type="Pfam" id="PF13529">
    <property type="entry name" value="Peptidase_C39_2"/>
    <property type="match status" value="1"/>
</dbReference>
<protein>
    <recommendedName>
        <fullName evidence="1">Peptidase C39-like domain-containing protein</fullName>
    </recommendedName>
</protein>
<keyword evidence="3" id="KW-1185">Reference proteome</keyword>
<evidence type="ECO:0000313" key="3">
    <source>
        <dbReference type="Proteomes" id="UP000702425"/>
    </source>
</evidence>
<sequence length="342" mass="38513">MKLQNFLNSKIRYDAKAIAADDELSGQIQSRLIDMGLLKPPVDFQFGPLSTATLHRFQTLMKCGEPGFLGAVTAKKLIETKPGDIPTHPLLLKTLRDTILKSKPLASSQLQDSEKQFIPAGKEFEILAFAPARGHIRVALRNESFKDSGIWYVFGAHAQITQDEVLFYPKPNPPTVRLGIPYRSQMDNLNNPTGSCNVTSLAMCLDFLKVPQRQKTGQYEDELYEYAIAKGYSRWDPYDLAQIVKDYGAQDFFTENATIDDVQDWLASGNPAVIHGYFTSFGHIIVAAGYDSEGFFVHDPYGEWFRSGYDTSVSGAYLHYPYRLIRSLCIPDGNFWVHFISK</sequence>
<feature type="domain" description="Peptidase C39-like" evidence="1">
    <location>
        <begin position="178"/>
        <end position="301"/>
    </location>
</feature>
<dbReference type="RefSeq" id="WP_172189348.1">
    <property type="nucleotide sequence ID" value="NZ_CAWPPK010000277.1"/>
</dbReference>
<gene>
    <name evidence="2" type="ORF">E5S67_03458</name>
</gene>
<dbReference type="SUPFAM" id="SSF47090">
    <property type="entry name" value="PGBD-like"/>
    <property type="match status" value="1"/>
</dbReference>
<dbReference type="EMBL" id="SRRZ01000062">
    <property type="protein sequence ID" value="NQE35723.1"/>
    <property type="molecule type" value="Genomic_DNA"/>
</dbReference>
<proteinExistence type="predicted"/>
<evidence type="ECO:0000259" key="1">
    <source>
        <dbReference type="Pfam" id="PF13529"/>
    </source>
</evidence>
<accession>A0ABX2CZU3</accession>
<dbReference type="Proteomes" id="UP000702425">
    <property type="component" value="Unassembled WGS sequence"/>
</dbReference>
<dbReference type="InterPro" id="IPR036365">
    <property type="entry name" value="PGBD-like_sf"/>
</dbReference>
<comment type="caution">
    <text evidence="2">The sequence shown here is derived from an EMBL/GenBank/DDBJ whole genome shotgun (WGS) entry which is preliminary data.</text>
</comment>
<dbReference type="InterPro" id="IPR039564">
    <property type="entry name" value="Peptidase_C39-like"/>
</dbReference>
<dbReference type="Gene3D" id="3.90.70.10">
    <property type="entry name" value="Cysteine proteinases"/>
    <property type="match status" value="1"/>
</dbReference>
<name>A0ABX2CZU3_9CYAN</name>
<reference evidence="2 3" key="1">
    <citation type="journal article" date="2020" name="Sci. Rep.">
        <title>A novel cyanobacterial geosmin producer, revising GeoA distribution and dispersion patterns in Bacteria.</title>
        <authorList>
            <person name="Churro C."/>
            <person name="Semedo-Aguiar A.P."/>
            <person name="Silva A.D."/>
            <person name="Pereira-Leal J.B."/>
            <person name="Leite R.B."/>
        </authorList>
    </citation>
    <scope>NUCLEOTIDE SEQUENCE [LARGE SCALE GENOMIC DNA]</scope>
    <source>
        <strain evidence="2 3">IPMA8</strain>
    </source>
</reference>